<dbReference type="Pfam" id="PF07883">
    <property type="entry name" value="Cupin_2"/>
    <property type="match status" value="1"/>
</dbReference>
<dbReference type="RefSeq" id="WP_022276805.1">
    <property type="nucleotide sequence ID" value="NZ_CABJGD010000041.1"/>
</dbReference>
<evidence type="ECO:0000256" key="1">
    <source>
        <dbReference type="ARBA" id="ARBA00023125"/>
    </source>
</evidence>
<dbReference type="InterPro" id="IPR011051">
    <property type="entry name" value="RmlC_Cupin_sf"/>
</dbReference>
<dbReference type="PROSITE" id="PS50943">
    <property type="entry name" value="HTH_CROC1"/>
    <property type="match status" value="1"/>
</dbReference>
<dbReference type="SUPFAM" id="SSF47413">
    <property type="entry name" value="lambda repressor-like DNA-binding domains"/>
    <property type="match status" value="1"/>
</dbReference>
<dbReference type="GO" id="GO:0003700">
    <property type="term" value="F:DNA-binding transcription factor activity"/>
    <property type="evidence" value="ECO:0007669"/>
    <property type="project" value="TreeGrafter"/>
</dbReference>
<sequence>MDEQIKQIAERVRGLRDALGLGIDEMAESCGLASAQYAAIESGECDLSVSSLQKIARHFDVPLDVLMFGEEPKMNAYFLTRRGAGVSVERTKAYKYESLASGFRNRIADPFIVTVEPKPEETPVYFNTHAGQEFNLVIEGRLLLNINGKELILNPGDSLYFNSALPHGMKALDGKTVRFLAVVMQ</sequence>
<dbReference type="Gene3D" id="2.60.120.10">
    <property type="entry name" value="Jelly Rolls"/>
    <property type="match status" value="1"/>
</dbReference>
<dbReference type="InterPro" id="IPR050807">
    <property type="entry name" value="TransReg_Diox_bact_type"/>
</dbReference>
<accession>A0A413SW20</accession>
<dbReference type="Pfam" id="PF12844">
    <property type="entry name" value="HTH_19"/>
    <property type="match status" value="1"/>
</dbReference>
<dbReference type="InterPro" id="IPR013096">
    <property type="entry name" value="Cupin_2"/>
</dbReference>
<dbReference type="GeneID" id="78405998"/>
<dbReference type="CDD" id="cd02209">
    <property type="entry name" value="cupin_XRE_C"/>
    <property type="match status" value="1"/>
</dbReference>
<evidence type="ECO:0000313" key="2">
    <source>
        <dbReference type="EMBL" id="RHA73237.1"/>
    </source>
</evidence>
<name>A0A413SW20_9BACT</name>
<proteinExistence type="predicted"/>
<dbReference type="SMART" id="SM00530">
    <property type="entry name" value="HTH_XRE"/>
    <property type="match status" value="1"/>
</dbReference>
<dbReference type="GO" id="GO:0003677">
    <property type="term" value="F:DNA binding"/>
    <property type="evidence" value="ECO:0007669"/>
    <property type="project" value="UniProtKB-KW"/>
</dbReference>
<protein>
    <submittedName>
        <fullName evidence="2">Cupin domain-containing protein</fullName>
    </submittedName>
</protein>
<dbReference type="PANTHER" id="PTHR46797:SF19">
    <property type="entry name" value="BLL2473 PROTEIN"/>
    <property type="match status" value="1"/>
</dbReference>
<dbReference type="PANTHER" id="PTHR46797">
    <property type="entry name" value="HTH-TYPE TRANSCRIPTIONAL REGULATOR"/>
    <property type="match status" value="1"/>
</dbReference>
<dbReference type="Gene3D" id="1.10.260.40">
    <property type="entry name" value="lambda repressor-like DNA-binding domains"/>
    <property type="match status" value="1"/>
</dbReference>
<gene>
    <name evidence="2" type="ORF">DW921_13760</name>
</gene>
<dbReference type="InterPro" id="IPR010982">
    <property type="entry name" value="Lambda_DNA-bd_dom_sf"/>
</dbReference>
<dbReference type="SUPFAM" id="SSF51182">
    <property type="entry name" value="RmlC-like cupins"/>
    <property type="match status" value="1"/>
</dbReference>
<dbReference type="Proteomes" id="UP000283855">
    <property type="component" value="Unassembled WGS sequence"/>
</dbReference>
<dbReference type="EMBL" id="QSFT01000041">
    <property type="protein sequence ID" value="RHA73237.1"/>
    <property type="molecule type" value="Genomic_DNA"/>
</dbReference>
<dbReference type="InterPro" id="IPR014710">
    <property type="entry name" value="RmlC-like_jellyroll"/>
</dbReference>
<reference evidence="2 3" key="1">
    <citation type="submission" date="2018-08" db="EMBL/GenBank/DDBJ databases">
        <title>A genome reference for cultivated species of the human gut microbiota.</title>
        <authorList>
            <person name="Zou Y."/>
            <person name="Xue W."/>
            <person name="Luo G."/>
        </authorList>
    </citation>
    <scope>NUCLEOTIDE SEQUENCE [LARGE SCALE GENOMIC DNA]</scope>
    <source>
        <strain evidence="2 3">AM42-38</strain>
    </source>
</reference>
<dbReference type="GO" id="GO:0005829">
    <property type="term" value="C:cytosol"/>
    <property type="evidence" value="ECO:0007669"/>
    <property type="project" value="TreeGrafter"/>
</dbReference>
<dbReference type="AlphaFoldDB" id="A0A413SW20"/>
<keyword evidence="1" id="KW-0238">DNA-binding</keyword>
<evidence type="ECO:0000313" key="3">
    <source>
        <dbReference type="Proteomes" id="UP000283855"/>
    </source>
</evidence>
<organism evidence="2 3">
    <name type="scientific">Phocaeicola coprophilus</name>
    <dbReference type="NCBI Taxonomy" id="387090"/>
    <lineage>
        <taxon>Bacteria</taxon>
        <taxon>Pseudomonadati</taxon>
        <taxon>Bacteroidota</taxon>
        <taxon>Bacteroidia</taxon>
        <taxon>Bacteroidales</taxon>
        <taxon>Bacteroidaceae</taxon>
        <taxon>Phocaeicola</taxon>
    </lineage>
</organism>
<dbReference type="InterPro" id="IPR001387">
    <property type="entry name" value="Cro/C1-type_HTH"/>
</dbReference>
<dbReference type="CDD" id="cd00093">
    <property type="entry name" value="HTH_XRE"/>
    <property type="match status" value="1"/>
</dbReference>
<comment type="caution">
    <text evidence="2">The sequence shown here is derived from an EMBL/GenBank/DDBJ whole genome shotgun (WGS) entry which is preliminary data.</text>
</comment>